<dbReference type="GO" id="GO:0051598">
    <property type="term" value="P:meiotic recombination checkpoint signaling"/>
    <property type="evidence" value="ECO:0007669"/>
    <property type="project" value="TreeGrafter"/>
</dbReference>
<keyword evidence="4" id="KW-0469">Meiosis</keyword>
<protein>
    <recommendedName>
        <fullName evidence="7">AAA+ ATPase domain-containing protein</fullName>
    </recommendedName>
</protein>
<dbReference type="AlphaFoldDB" id="A0A8T0DU43"/>
<dbReference type="GO" id="GO:0016887">
    <property type="term" value="F:ATP hydrolysis activity"/>
    <property type="evidence" value="ECO:0007669"/>
    <property type="project" value="InterPro"/>
</dbReference>
<dbReference type="PANTHER" id="PTHR45991:SF1">
    <property type="entry name" value="PACHYTENE CHECKPOINT PROTEIN 2 HOMOLOG"/>
    <property type="match status" value="1"/>
</dbReference>
<dbReference type="InterPro" id="IPR027417">
    <property type="entry name" value="P-loop_NTPase"/>
</dbReference>
<dbReference type="SUPFAM" id="SSF52540">
    <property type="entry name" value="P-loop containing nucleoside triphosphate hydrolases"/>
    <property type="match status" value="1"/>
</dbReference>
<dbReference type="Proteomes" id="UP000699462">
    <property type="component" value="Unassembled WGS sequence"/>
</dbReference>
<sequence length="572" mass="63374">MDTIPSSEWTAVDTDDLETTDRSTDERIFTCGPPDSTEDVDVSISTENILSSTTAYSPSDHPIHVEVCVSQFSVETFAVIEARVVEFLRSLGPRHVPTTLNNCENHFTSINPEILNQQTGDFLQRCVTSISILLDEADGENGYDASRSVDLRTVPLLVHVYQLVSGDEAFPIHETFEVGSETVNGGTVWLLPSMEMHGLWESLIFDSDIKLSLLGYAQTALLFADRQVCTSIIAWNRVVLLYGPPGTGKTSLCRALANKLAIRMADRYTSTKLIELNTMNLMSKWFSESARLVARMFDAVKEYLESPDHLVCLLVDEVESLTAVRNSAMSGCEPSDAIRVVNAVLTQIDQIKRYPNVLVLATSNVTGVIDPAFLDRADVRLYIGPPSAPAIYTIYRSCLTELVRVGLLKPDNEGLLSYRAVAAMQRSENKMNSLSLELWRLSERSVGLNGRTLRKMPLLAHAFHLTKVNPGLRSSVSFSGRLHLPMCHSTSTLQSGPIYSIHAPVGQPDARSTVSLSMFLQALRLTIESQFNELKSLDLASSEVGRLRSLRPRIERHNNSPAELRLDMNGDR</sequence>
<dbReference type="Pfam" id="PF23563">
    <property type="entry name" value="TRIP13_N"/>
    <property type="match status" value="1"/>
</dbReference>
<evidence type="ECO:0000256" key="3">
    <source>
        <dbReference type="ARBA" id="ARBA00022840"/>
    </source>
</evidence>
<dbReference type="InterPro" id="IPR044539">
    <property type="entry name" value="Pch2-like"/>
</dbReference>
<keyword evidence="3 5" id="KW-0067">ATP-binding</keyword>
<name>A0A8T0DU43_9TREM</name>
<evidence type="ECO:0000259" key="7">
    <source>
        <dbReference type="SMART" id="SM00382"/>
    </source>
</evidence>
<dbReference type="GO" id="GO:0005694">
    <property type="term" value="C:chromosome"/>
    <property type="evidence" value="ECO:0007669"/>
    <property type="project" value="TreeGrafter"/>
</dbReference>
<dbReference type="EMBL" id="JTDF01001351">
    <property type="protein sequence ID" value="KAF8570151.1"/>
    <property type="molecule type" value="Genomic_DNA"/>
</dbReference>
<evidence type="ECO:0000313" key="9">
    <source>
        <dbReference type="Proteomes" id="UP000699462"/>
    </source>
</evidence>
<dbReference type="InterPro" id="IPR058249">
    <property type="entry name" value="Pch2_C"/>
</dbReference>
<dbReference type="PRINTS" id="PR00300">
    <property type="entry name" value="CLPPROTEASEA"/>
</dbReference>
<dbReference type="InterPro" id="IPR003960">
    <property type="entry name" value="ATPase_AAA_CS"/>
</dbReference>
<dbReference type="PANTHER" id="PTHR45991">
    <property type="entry name" value="PACHYTENE CHECKPOINT PROTEIN 2"/>
    <property type="match status" value="1"/>
</dbReference>
<comment type="caution">
    <text evidence="8">The sequence shown here is derived from an EMBL/GenBank/DDBJ whole genome shotgun (WGS) entry which is preliminary data.</text>
</comment>
<dbReference type="SMART" id="SM00382">
    <property type="entry name" value="AAA"/>
    <property type="match status" value="1"/>
</dbReference>
<dbReference type="Pfam" id="PF00004">
    <property type="entry name" value="AAA"/>
    <property type="match status" value="1"/>
</dbReference>
<comment type="similarity">
    <text evidence="1">Belongs to the AAA ATPase family. PCH2 subfamily.</text>
</comment>
<evidence type="ECO:0000256" key="1">
    <source>
        <dbReference type="ARBA" id="ARBA00007271"/>
    </source>
</evidence>
<evidence type="ECO:0000256" key="4">
    <source>
        <dbReference type="ARBA" id="ARBA00023254"/>
    </source>
</evidence>
<organism evidence="8 9">
    <name type="scientific">Paragonimus westermani</name>
    <dbReference type="NCBI Taxonomy" id="34504"/>
    <lineage>
        <taxon>Eukaryota</taxon>
        <taxon>Metazoa</taxon>
        <taxon>Spiralia</taxon>
        <taxon>Lophotrochozoa</taxon>
        <taxon>Platyhelminthes</taxon>
        <taxon>Trematoda</taxon>
        <taxon>Digenea</taxon>
        <taxon>Plagiorchiida</taxon>
        <taxon>Troglotremata</taxon>
        <taxon>Troglotrematidae</taxon>
        <taxon>Paragonimus</taxon>
    </lineage>
</organism>
<gene>
    <name evidence="8" type="ORF">P879_07130</name>
</gene>
<evidence type="ECO:0000256" key="5">
    <source>
        <dbReference type="RuleBase" id="RU003651"/>
    </source>
</evidence>
<accession>A0A8T0DU43</accession>
<keyword evidence="2 5" id="KW-0547">Nucleotide-binding</keyword>
<dbReference type="GO" id="GO:0007131">
    <property type="term" value="P:reciprocal meiotic recombination"/>
    <property type="evidence" value="ECO:0007669"/>
    <property type="project" value="TreeGrafter"/>
</dbReference>
<reference evidence="8 9" key="1">
    <citation type="submission" date="2019-07" db="EMBL/GenBank/DDBJ databases">
        <title>Annotation for the trematode Paragonimus westermani.</title>
        <authorList>
            <person name="Choi Y.-J."/>
        </authorList>
    </citation>
    <scope>NUCLEOTIDE SEQUENCE [LARGE SCALE GENOMIC DNA]</scope>
    <source>
        <strain evidence="8">180907_Pwestermani</strain>
    </source>
</reference>
<keyword evidence="9" id="KW-1185">Reference proteome</keyword>
<dbReference type="FunFam" id="3.40.50.300:FF:001494">
    <property type="entry name" value="Pachytene checkpoint component Pch2"/>
    <property type="match status" value="1"/>
</dbReference>
<dbReference type="OrthoDB" id="10042665at2759"/>
<dbReference type="Gene3D" id="3.40.50.300">
    <property type="entry name" value="P-loop containing nucleotide triphosphate hydrolases"/>
    <property type="match status" value="1"/>
</dbReference>
<dbReference type="InterPro" id="IPR001270">
    <property type="entry name" value="ClpA/B"/>
</dbReference>
<feature type="region of interest" description="Disordered" evidence="6">
    <location>
        <begin position="1"/>
        <end position="27"/>
    </location>
</feature>
<dbReference type="InterPro" id="IPR003593">
    <property type="entry name" value="AAA+_ATPase"/>
</dbReference>
<dbReference type="InterPro" id="IPR003959">
    <property type="entry name" value="ATPase_AAA_core"/>
</dbReference>
<evidence type="ECO:0000256" key="2">
    <source>
        <dbReference type="ARBA" id="ARBA00022741"/>
    </source>
</evidence>
<dbReference type="PROSITE" id="PS00674">
    <property type="entry name" value="AAA"/>
    <property type="match status" value="1"/>
</dbReference>
<dbReference type="GO" id="GO:0005524">
    <property type="term" value="F:ATP binding"/>
    <property type="evidence" value="ECO:0007669"/>
    <property type="project" value="UniProtKB-KW"/>
</dbReference>
<evidence type="ECO:0000313" key="8">
    <source>
        <dbReference type="EMBL" id="KAF8570151.1"/>
    </source>
</evidence>
<dbReference type="Pfam" id="PF23242">
    <property type="entry name" value="AAA_lid_TRIP13_C"/>
    <property type="match status" value="1"/>
</dbReference>
<proteinExistence type="inferred from homology"/>
<dbReference type="GO" id="GO:0005634">
    <property type="term" value="C:nucleus"/>
    <property type="evidence" value="ECO:0007669"/>
    <property type="project" value="TreeGrafter"/>
</dbReference>
<evidence type="ECO:0000256" key="6">
    <source>
        <dbReference type="SAM" id="MobiDB-lite"/>
    </source>
</evidence>
<feature type="domain" description="AAA+ ATPase" evidence="7">
    <location>
        <begin position="235"/>
        <end position="387"/>
    </location>
</feature>